<dbReference type="Proteomes" id="UP001241377">
    <property type="component" value="Unassembled WGS sequence"/>
</dbReference>
<keyword evidence="2" id="KW-1185">Reference proteome</keyword>
<gene>
    <name evidence="1" type="ORF">QFC19_004201</name>
</gene>
<evidence type="ECO:0000313" key="1">
    <source>
        <dbReference type="EMBL" id="KAJ9103626.1"/>
    </source>
</evidence>
<organism evidence="1 2">
    <name type="scientific">Naganishia cerealis</name>
    <dbReference type="NCBI Taxonomy" id="610337"/>
    <lineage>
        <taxon>Eukaryota</taxon>
        <taxon>Fungi</taxon>
        <taxon>Dikarya</taxon>
        <taxon>Basidiomycota</taxon>
        <taxon>Agaricomycotina</taxon>
        <taxon>Tremellomycetes</taxon>
        <taxon>Filobasidiales</taxon>
        <taxon>Filobasidiaceae</taxon>
        <taxon>Naganishia</taxon>
    </lineage>
</organism>
<name>A0ACC2VWZ0_9TREE</name>
<dbReference type="EMBL" id="JASBWR010000044">
    <property type="protein sequence ID" value="KAJ9103626.1"/>
    <property type="molecule type" value="Genomic_DNA"/>
</dbReference>
<sequence length="256" mass="26857">MGGTPHEVGYITHGDGRNLGEVPNPSESPIKIGSSKEKSSSSSASNSPIPTPSPEELVELKAIMKGEKQLSEDKTKRARQKELMKLMMAKKSEGRGEGSSSSGSAPSTSPLTPKPTAEELTELKDIMKGEKQFSEDKTKRARQTELMNLMMAKTSSKTDSPQSPSNNATPKKGVRFEDQEIAGASSKSSTASSLPEAATSASLESKSSSSRTGSSSRSGDPAAKSSSSGSSRGPSGNSSHRRDSQPAPNEPIVNDE</sequence>
<accession>A0ACC2VWZ0</accession>
<reference evidence="1" key="1">
    <citation type="submission" date="2023-04" db="EMBL/GenBank/DDBJ databases">
        <title>Draft Genome sequencing of Naganishia species isolated from polar environments using Oxford Nanopore Technology.</title>
        <authorList>
            <person name="Leo P."/>
            <person name="Venkateswaran K."/>
        </authorList>
    </citation>
    <scope>NUCLEOTIDE SEQUENCE</scope>
    <source>
        <strain evidence="1">MNA-CCFEE 5261</strain>
    </source>
</reference>
<evidence type="ECO:0000313" key="2">
    <source>
        <dbReference type="Proteomes" id="UP001241377"/>
    </source>
</evidence>
<proteinExistence type="predicted"/>
<protein>
    <submittedName>
        <fullName evidence="1">Uncharacterized protein</fullName>
    </submittedName>
</protein>
<comment type="caution">
    <text evidence="1">The sequence shown here is derived from an EMBL/GenBank/DDBJ whole genome shotgun (WGS) entry which is preliminary data.</text>
</comment>